<dbReference type="EMBL" id="MZ150789">
    <property type="protein sequence ID" value="QWY84650.1"/>
    <property type="molecule type" value="Genomic_DNA"/>
</dbReference>
<name>A0A8F3ECS9_9CAUD</name>
<proteinExistence type="predicted"/>
<evidence type="ECO:0000313" key="4">
    <source>
        <dbReference type="Proteomes" id="UP000693692"/>
    </source>
</evidence>
<protein>
    <submittedName>
        <fullName evidence="3">HNH endonuclease</fullName>
    </submittedName>
</protein>
<evidence type="ECO:0000313" key="3">
    <source>
        <dbReference type="EMBL" id="QWY84650.1"/>
    </source>
</evidence>
<dbReference type="Gene3D" id="1.10.30.50">
    <property type="match status" value="1"/>
</dbReference>
<evidence type="ECO:0000256" key="1">
    <source>
        <dbReference type="SAM" id="MobiDB-lite"/>
    </source>
</evidence>
<evidence type="ECO:0000259" key="2">
    <source>
        <dbReference type="SMART" id="SM00507"/>
    </source>
</evidence>
<feature type="domain" description="HNH nuclease" evidence="2">
    <location>
        <begin position="18"/>
        <end position="70"/>
    </location>
</feature>
<feature type="compositionally biased region" description="Basic and acidic residues" evidence="1">
    <location>
        <begin position="90"/>
        <end position="100"/>
    </location>
</feature>
<dbReference type="InterPro" id="IPR003615">
    <property type="entry name" value="HNH_nuc"/>
</dbReference>
<feature type="region of interest" description="Disordered" evidence="1">
    <location>
        <begin position="71"/>
        <end position="100"/>
    </location>
</feature>
<dbReference type="GO" id="GO:0004519">
    <property type="term" value="F:endonuclease activity"/>
    <property type="evidence" value="ECO:0007669"/>
    <property type="project" value="UniProtKB-KW"/>
</dbReference>
<dbReference type="SMART" id="SM00507">
    <property type="entry name" value="HNHc"/>
    <property type="match status" value="1"/>
</dbReference>
<gene>
    <name evidence="3" type="primary">71</name>
    <name evidence="3" type="ORF">SEA_FOOTLOOSE_71</name>
</gene>
<dbReference type="KEGG" id="vg:80019057"/>
<accession>A0A8F3ECS9</accession>
<keyword evidence="3" id="KW-0378">Hydrolase</keyword>
<keyword evidence="3" id="KW-0255">Endonuclease</keyword>
<organism evidence="3 4">
    <name type="scientific">Microbacterium phage Footloose</name>
    <dbReference type="NCBI Taxonomy" id="2836048"/>
    <lineage>
        <taxon>Viruses</taxon>
        <taxon>Duplodnaviria</taxon>
        <taxon>Heunggongvirae</taxon>
        <taxon>Uroviricota</taxon>
        <taxon>Caudoviricetes</taxon>
        <taxon>Footloosevirus</taxon>
        <taxon>Footloosevirus footloose</taxon>
    </lineage>
</organism>
<dbReference type="Proteomes" id="UP000693692">
    <property type="component" value="Segment"/>
</dbReference>
<dbReference type="GeneID" id="80019057"/>
<keyword evidence="3" id="KW-0540">Nuclease</keyword>
<reference evidence="3" key="1">
    <citation type="submission" date="2021-05" db="EMBL/GenBank/DDBJ databases">
        <authorList>
            <person name="Brink J."/>
            <person name="Busse A.L."/>
            <person name="Crowley H.J."/>
            <person name="Hall C.J."/>
            <person name="Hetherington P."/>
            <person name="Hovde T.M."/>
            <person name="Johnson J.A."/>
            <person name="Karch K.E."/>
            <person name="Krueger C.J."/>
            <person name="Lundberg T.J."/>
            <person name="Madla Sanchez I."/>
            <person name="Mathiesen C."/>
            <person name="Moore L.J."/>
            <person name="Nordberg R.J."/>
            <person name="Petersen I.M."/>
            <person name="Piton K.L."/>
            <person name="Rozycki S.T."/>
            <person name="Rutten E."/>
            <person name="Samuelson I.O."/>
            <person name="Sarkilahti S.K."/>
            <person name="Schubert K.A."/>
            <person name="Stamness T.F."/>
            <person name="Tinman A.J."/>
            <person name="Tutterrow P.B."/>
            <person name="Wanzek N.C."/>
            <person name="Wheeler C.D."/>
            <person name="Spring A.M."/>
            <person name="Klyczek K."/>
            <person name="Garlena R.A."/>
            <person name="Russell D.A."/>
            <person name="Pope W.H."/>
            <person name="Jacobs-Sera D."/>
            <person name="Hatfull G.F."/>
        </authorList>
    </citation>
    <scope>NUCLEOTIDE SEQUENCE</scope>
</reference>
<feature type="region of interest" description="Disordered" evidence="1">
    <location>
        <begin position="29"/>
        <end position="58"/>
    </location>
</feature>
<feature type="compositionally biased region" description="Basic and acidic residues" evidence="1">
    <location>
        <begin position="46"/>
        <end position="57"/>
    </location>
</feature>
<dbReference type="RefSeq" id="YP_010754467.1">
    <property type="nucleotide sequence ID" value="NC_073460.1"/>
</dbReference>
<sequence>MAWSTSDRKQRLPHNWTAIRKAVKTRAKGKCEATTHHPKCPGWGSDADHITPGDDHSMSNLQWLSGACHMAKTNRETAARNSQRKAARSRPTEQHPGRLT</sequence>
<dbReference type="CDD" id="cd00085">
    <property type="entry name" value="HNHc"/>
    <property type="match status" value="1"/>
</dbReference>
<keyword evidence="4" id="KW-1185">Reference proteome</keyword>